<evidence type="ECO:0000256" key="3">
    <source>
        <dbReference type="ARBA" id="ARBA00022553"/>
    </source>
</evidence>
<dbReference type="PANTHER" id="PTHR43065">
    <property type="entry name" value="SENSOR HISTIDINE KINASE"/>
    <property type="match status" value="1"/>
</dbReference>
<dbReference type="InterPro" id="IPR003594">
    <property type="entry name" value="HATPase_dom"/>
</dbReference>
<comment type="catalytic activity">
    <reaction evidence="1">
        <text>ATP + protein L-histidine = ADP + protein N-phospho-L-histidine.</text>
        <dbReference type="EC" id="2.7.13.3"/>
    </reaction>
</comment>
<keyword evidence="8" id="KW-0902">Two-component regulatory system</keyword>
<evidence type="ECO:0000256" key="7">
    <source>
        <dbReference type="ARBA" id="ARBA00022840"/>
    </source>
</evidence>
<dbReference type="SUPFAM" id="SSF47384">
    <property type="entry name" value="Homodimeric domain of signal transducing histidine kinase"/>
    <property type="match status" value="1"/>
</dbReference>
<evidence type="ECO:0000256" key="6">
    <source>
        <dbReference type="ARBA" id="ARBA00022777"/>
    </source>
</evidence>
<evidence type="ECO:0000259" key="9">
    <source>
        <dbReference type="PROSITE" id="PS50109"/>
    </source>
</evidence>
<dbReference type="InterPro" id="IPR003661">
    <property type="entry name" value="HisK_dim/P_dom"/>
</dbReference>
<keyword evidence="7" id="KW-0067">ATP-binding</keyword>
<gene>
    <name evidence="10" type="ORF">HELGO_WM6507</name>
</gene>
<evidence type="ECO:0000256" key="8">
    <source>
        <dbReference type="ARBA" id="ARBA00023012"/>
    </source>
</evidence>
<keyword evidence="5" id="KW-0547">Nucleotide-binding</keyword>
<dbReference type="EMBL" id="CACVAX010000039">
    <property type="protein sequence ID" value="CAA6813283.1"/>
    <property type="molecule type" value="Genomic_DNA"/>
</dbReference>
<evidence type="ECO:0000256" key="1">
    <source>
        <dbReference type="ARBA" id="ARBA00000085"/>
    </source>
</evidence>
<dbReference type="InterPro" id="IPR004358">
    <property type="entry name" value="Sig_transdc_His_kin-like_C"/>
</dbReference>
<evidence type="ECO:0000256" key="5">
    <source>
        <dbReference type="ARBA" id="ARBA00022741"/>
    </source>
</evidence>
<dbReference type="CDD" id="cd00082">
    <property type="entry name" value="HisKA"/>
    <property type="match status" value="1"/>
</dbReference>
<dbReference type="SUPFAM" id="SSF55874">
    <property type="entry name" value="ATPase domain of HSP90 chaperone/DNA topoisomerase II/histidine kinase"/>
    <property type="match status" value="1"/>
</dbReference>
<dbReference type="AlphaFoldDB" id="A0A6S6T3I8"/>
<evidence type="ECO:0000256" key="2">
    <source>
        <dbReference type="ARBA" id="ARBA00012438"/>
    </source>
</evidence>
<organism evidence="10">
    <name type="scientific">uncultured Sulfurovum sp</name>
    <dbReference type="NCBI Taxonomy" id="269237"/>
    <lineage>
        <taxon>Bacteria</taxon>
        <taxon>Pseudomonadati</taxon>
        <taxon>Campylobacterota</taxon>
        <taxon>Epsilonproteobacteria</taxon>
        <taxon>Campylobacterales</taxon>
        <taxon>Sulfurovaceae</taxon>
        <taxon>Sulfurovum</taxon>
        <taxon>environmental samples</taxon>
    </lineage>
</organism>
<sequence length="294" mass="33714">MHRLLKRQIKHTYGKEFNISDLDEKTLLLMASITETYQNFDEEKAFLNQTVKENKKAIQEAYKSLLTSSRLAVIGEMMENITHQWKQPLSIILNLVTLLKLEIKDNKEIEIIEEQTQYLNKTIVDFTNFSSHSDTEKKSFKINKSIDETIHIFNFQATAHKITIHQDLEEDLTVEGDIGQFNQALLVIFSNAKDAFISKETTKRLISIKSESVDNTTVIKIRDNAGGIPENVIDRIFEPYFTTKFKDKGTGIGLSMTYNIINKMSGNIEVNNCENGAEFTIVIPSKFLREDKHG</sequence>
<keyword evidence="3" id="KW-0597">Phosphoprotein</keyword>
<evidence type="ECO:0000256" key="4">
    <source>
        <dbReference type="ARBA" id="ARBA00022679"/>
    </source>
</evidence>
<dbReference type="GO" id="GO:0000155">
    <property type="term" value="F:phosphorelay sensor kinase activity"/>
    <property type="evidence" value="ECO:0007669"/>
    <property type="project" value="InterPro"/>
</dbReference>
<dbReference type="InterPro" id="IPR036097">
    <property type="entry name" value="HisK_dim/P_sf"/>
</dbReference>
<dbReference type="EC" id="2.7.13.3" evidence="2"/>
<accession>A0A6S6T3I8</accession>
<dbReference type="Gene3D" id="1.10.287.130">
    <property type="match status" value="1"/>
</dbReference>
<keyword evidence="6" id="KW-0418">Kinase</keyword>
<dbReference type="PROSITE" id="PS50109">
    <property type="entry name" value="HIS_KIN"/>
    <property type="match status" value="1"/>
</dbReference>
<protein>
    <recommendedName>
        <fullName evidence="2">histidine kinase</fullName>
        <ecNumber evidence="2">2.7.13.3</ecNumber>
    </recommendedName>
</protein>
<name>A0A6S6T3I8_9BACT</name>
<keyword evidence="4" id="KW-0808">Transferase</keyword>
<reference evidence="10" key="1">
    <citation type="submission" date="2020-01" db="EMBL/GenBank/DDBJ databases">
        <authorList>
            <person name="Meier V. D."/>
            <person name="Meier V D."/>
        </authorList>
    </citation>
    <scope>NUCLEOTIDE SEQUENCE</scope>
    <source>
        <strain evidence="10">HLG_WM_MAG_04</strain>
    </source>
</reference>
<dbReference type="SMART" id="SM00387">
    <property type="entry name" value="HATPase_c"/>
    <property type="match status" value="1"/>
</dbReference>
<dbReference type="Gene3D" id="3.30.565.10">
    <property type="entry name" value="Histidine kinase-like ATPase, C-terminal domain"/>
    <property type="match status" value="1"/>
</dbReference>
<dbReference type="InterPro" id="IPR005467">
    <property type="entry name" value="His_kinase_dom"/>
</dbReference>
<proteinExistence type="predicted"/>
<feature type="domain" description="Histidine kinase" evidence="9">
    <location>
        <begin position="80"/>
        <end position="287"/>
    </location>
</feature>
<dbReference type="Pfam" id="PF02518">
    <property type="entry name" value="HATPase_c"/>
    <property type="match status" value="1"/>
</dbReference>
<dbReference type="InterPro" id="IPR036890">
    <property type="entry name" value="HATPase_C_sf"/>
</dbReference>
<dbReference type="PANTHER" id="PTHR43065:SF46">
    <property type="entry name" value="C4-DICARBOXYLATE TRANSPORT SENSOR PROTEIN DCTB"/>
    <property type="match status" value="1"/>
</dbReference>
<evidence type="ECO:0000313" key="10">
    <source>
        <dbReference type="EMBL" id="CAA6813283.1"/>
    </source>
</evidence>
<dbReference type="PRINTS" id="PR00344">
    <property type="entry name" value="BCTRLSENSOR"/>
</dbReference>
<dbReference type="GO" id="GO:0005524">
    <property type="term" value="F:ATP binding"/>
    <property type="evidence" value="ECO:0007669"/>
    <property type="project" value="UniProtKB-KW"/>
</dbReference>